<reference evidence="1" key="1">
    <citation type="journal article" date="2022" name="Int. J. Syst. Evol. Microbiol.">
        <title>Pseudomonas aegrilactucae sp. nov. and Pseudomonas morbosilactucae sp. nov., pathogens causing bacterial rot of lettuce in Japan.</title>
        <authorList>
            <person name="Sawada H."/>
            <person name="Fujikawa T."/>
            <person name="Satou M."/>
        </authorList>
    </citation>
    <scope>NUCLEOTIDE SEQUENCE</scope>
    <source>
        <strain evidence="1">0166_1</strain>
    </source>
</reference>
<evidence type="ECO:0000313" key="1">
    <source>
        <dbReference type="EMBL" id="UGS37173.1"/>
    </source>
</evidence>
<dbReference type="Proteomes" id="UP001162834">
    <property type="component" value="Chromosome"/>
</dbReference>
<dbReference type="RefSeq" id="WP_259311232.1">
    <property type="nucleotide sequence ID" value="NZ_CP087164.1"/>
</dbReference>
<keyword evidence="2" id="KW-1185">Reference proteome</keyword>
<protein>
    <recommendedName>
        <fullName evidence="3">DUF1440 domain-containing protein</fullName>
    </recommendedName>
</protein>
<organism evidence="1 2">
    <name type="scientific">Capillimicrobium parvum</name>
    <dbReference type="NCBI Taxonomy" id="2884022"/>
    <lineage>
        <taxon>Bacteria</taxon>
        <taxon>Bacillati</taxon>
        <taxon>Actinomycetota</taxon>
        <taxon>Thermoleophilia</taxon>
        <taxon>Solirubrobacterales</taxon>
        <taxon>Capillimicrobiaceae</taxon>
        <taxon>Capillimicrobium</taxon>
    </lineage>
</organism>
<dbReference type="Pfam" id="PF07274">
    <property type="entry name" value="DUF1440"/>
    <property type="match status" value="1"/>
</dbReference>
<accession>A0A9E6XZS0</accession>
<evidence type="ECO:0000313" key="2">
    <source>
        <dbReference type="Proteomes" id="UP001162834"/>
    </source>
</evidence>
<dbReference type="InterPro" id="IPR009898">
    <property type="entry name" value="DUF1440"/>
</dbReference>
<evidence type="ECO:0008006" key="3">
    <source>
        <dbReference type="Google" id="ProtNLM"/>
    </source>
</evidence>
<proteinExistence type="predicted"/>
<sequence>MTTTANSYRGVVAGLGASWVKALSEPPLQALAERILTPSAAQKQEVGADPSGRPENMPPAVLVGRAAAALGHHGLTARQRVRAQQVIHYGFGAALGSAYLAAASRWAVVTRGRGVPAGLAMYAGTHGSLLPALGVQRPPWRLAPAAVVWELTSHAVFGTALEAMRRVLRG</sequence>
<name>A0A9E6XZS0_9ACTN</name>
<dbReference type="EMBL" id="CP087164">
    <property type="protein sequence ID" value="UGS37173.1"/>
    <property type="molecule type" value="Genomic_DNA"/>
</dbReference>
<dbReference type="AlphaFoldDB" id="A0A9E6XZS0"/>
<gene>
    <name evidence="1" type="ORF">DSM104329_03588</name>
</gene>
<dbReference type="KEGG" id="sbae:DSM104329_03588"/>